<gene>
    <name evidence="10" type="primary">rnfD</name>
    <name evidence="11" type="ORF">NNO07_07230</name>
</gene>
<comment type="cofactor">
    <cofactor evidence="10">
        <name>FMN</name>
        <dbReference type="ChEBI" id="CHEBI:58210"/>
    </cofactor>
</comment>
<keyword evidence="4 10" id="KW-0288">FMN</keyword>
<keyword evidence="9 10" id="KW-0472">Membrane</keyword>
<evidence type="ECO:0000256" key="2">
    <source>
        <dbReference type="ARBA" id="ARBA00022553"/>
    </source>
</evidence>
<dbReference type="Pfam" id="PF03116">
    <property type="entry name" value="NQR2_RnfD_RnfE"/>
    <property type="match status" value="1"/>
</dbReference>
<feature type="transmembrane region" description="Helical" evidence="10">
    <location>
        <begin position="95"/>
        <end position="113"/>
    </location>
</feature>
<feature type="transmembrane region" description="Helical" evidence="10">
    <location>
        <begin position="285"/>
        <end position="303"/>
    </location>
</feature>
<feature type="transmembrane region" description="Helical" evidence="10">
    <location>
        <begin position="12"/>
        <end position="29"/>
    </location>
</feature>
<feature type="transmembrane region" description="Helical" evidence="10">
    <location>
        <begin position="203"/>
        <end position="219"/>
    </location>
</feature>
<feature type="transmembrane region" description="Helical" evidence="10">
    <location>
        <begin position="256"/>
        <end position="273"/>
    </location>
</feature>
<name>A0ABT4Y1Z9_METRE</name>
<dbReference type="RefSeq" id="WP_190833036.1">
    <property type="nucleotide sequence ID" value="NZ_JANEWF010000004.1"/>
</dbReference>
<keyword evidence="2 10" id="KW-0597">Phosphoprotein</keyword>
<keyword evidence="1 10" id="KW-0813">Transport</keyword>
<keyword evidence="8 10" id="KW-1133">Transmembrane helix</keyword>
<dbReference type="EMBL" id="JANEWF010000004">
    <property type="protein sequence ID" value="MDA8482857.1"/>
    <property type="molecule type" value="Genomic_DNA"/>
</dbReference>
<keyword evidence="6 10" id="KW-1278">Translocase</keyword>
<dbReference type="InterPro" id="IPR011303">
    <property type="entry name" value="RnfD_bac"/>
</dbReference>
<evidence type="ECO:0000256" key="1">
    <source>
        <dbReference type="ARBA" id="ARBA00022448"/>
    </source>
</evidence>
<feature type="transmembrane region" description="Helical" evidence="10">
    <location>
        <begin position="226"/>
        <end position="244"/>
    </location>
</feature>
<feature type="modified residue" description="FMN phosphoryl threonine" evidence="10">
    <location>
        <position position="173"/>
    </location>
</feature>
<proteinExistence type="inferred from homology"/>
<dbReference type="EC" id="7.-.-.-" evidence="10"/>
<keyword evidence="3 10" id="KW-0285">Flavoprotein</keyword>
<dbReference type="InterPro" id="IPR004338">
    <property type="entry name" value="NqrB/RnfD"/>
</dbReference>
<keyword evidence="10" id="KW-1003">Cell membrane</keyword>
<dbReference type="HAMAP" id="MF_00462">
    <property type="entry name" value="RsxD_RnfD"/>
    <property type="match status" value="1"/>
</dbReference>
<keyword evidence="10" id="KW-0997">Cell inner membrane</keyword>
<keyword evidence="5 10" id="KW-0812">Transmembrane</keyword>
<keyword evidence="12" id="KW-1185">Reference proteome</keyword>
<comment type="function">
    <text evidence="10">Part of a membrane-bound complex that couples electron transfer with translocation of ions across the membrane.</text>
</comment>
<comment type="caution">
    <text evidence="11">The sequence shown here is derived from an EMBL/GenBank/DDBJ whole genome shotgun (WGS) entry which is preliminary data.</text>
</comment>
<evidence type="ECO:0000256" key="6">
    <source>
        <dbReference type="ARBA" id="ARBA00022967"/>
    </source>
</evidence>
<dbReference type="NCBIfam" id="TIGR01946">
    <property type="entry name" value="rnfD"/>
    <property type="match status" value="1"/>
</dbReference>
<keyword evidence="7 10" id="KW-0249">Electron transport</keyword>
<evidence type="ECO:0000313" key="11">
    <source>
        <dbReference type="EMBL" id="MDA8482857.1"/>
    </source>
</evidence>
<protein>
    <recommendedName>
        <fullName evidence="10">Ion-translocating oxidoreductase complex subunit D</fullName>
        <ecNumber evidence="10">7.-.-.-</ecNumber>
    </recommendedName>
    <alternativeName>
        <fullName evidence="10">Rnf electron transport complex subunit D</fullName>
    </alternativeName>
</protein>
<reference evidence="11 12" key="1">
    <citation type="submission" date="2022-07" db="EMBL/GenBank/DDBJ databases">
        <title>Genome Analysis of Selected Gammaproteobacteria from Nigerian Food snails.</title>
        <authorList>
            <person name="Okafor A.C."/>
        </authorList>
    </citation>
    <scope>NUCLEOTIDE SEQUENCE [LARGE SCALE GENOMIC DNA]</scope>
    <source>
        <strain evidence="11 12">Awg 2</strain>
    </source>
</reference>
<evidence type="ECO:0000256" key="9">
    <source>
        <dbReference type="ARBA" id="ARBA00023136"/>
    </source>
</evidence>
<feature type="transmembrane region" description="Helical" evidence="10">
    <location>
        <begin position="125"/>
        <end position="144"/>
    </location>
</feature>
<evidence type="ECO:0000256" key="3">
    <source>
        <dbReference type="ARBA" id="ARBA00022630"/>
    </source>
</evidence>
<comment type="similarity">
    <text evidence="10">Belongs to the NqrB/RnfD family.</text>
</comment>
<evidence type="ECO:0000256" key="5">
    <source>
        <dbReference type="ARBA" id="ARBA00022692"/>
    </source>
</evidence>
<accession>A0ABT4Y1Z9</accession>
<evidence type="ECO:0000313" key="12">
    <source>
        <dbReference type="Proteomes" id="UP001211689"/>
    </source>
</evidence>
<dbReference type="PANTHER" id="PTHR30578">
    <property type="entry name" value="ELECTRON TRANSPORT COMPLEX PROTEIN RNFD"/>
    <property type="match status" value="1"/>
</dbReference>
<sequence length="335" mass="35492">MTTRPAFDPRPGMQLVLVACLPGLLALFWQYGWGSVLQLLVALPVAVACEALVRRLRQQPAVPESSLLSQPLLGEGSALVSAVLLALALPPYSPWWLTASACAFALLFGKALFGGFGQNPFNPAMLGYALVLVAFPAHLNQWPIPGQHPGLGESLQEVLGIGGGLVDGWSQATALDNLKHNNRLTIDELFAGHVAFGSVGGRGAEWINLAFLLGGLFLLQRKVIRWHAPVGLLAGLFVISLLCWNGSGSDSNGSPIFHLFSGATMLGAFFIATEPVSGAASDRGRLLFGVGVGLLVYVIRTWGGYADGMAFAILLMNLLVPAIDRYAPRNAEVQA</sequence>
<evidence type="ECO:0000256" key="4">
    <source>
        <dbReference type="ARBA" id="ARBA00022643"/>
    </source>
</evidence>
<comment type="subcellular location">
    <subcellularLocation>
        <location evidence="10">Cell inner membrane</location>
        <topology evidence="10">Multi-pass membrane protein</topology>
    </subcellularLocation>
</comment>
<evidence type="ECO:0000256" key="7">
    <source>
        <dbReference type="ARBA" id="ARBA00022982"/>
    </source>
</evidence>
<dbReference type="PANTHER" id="PTHR30578:SF0">
    <property type="entry name" value="ION-TRANSLOCATING OXIDOREDUCTASE COMPLEX SUBUNIT D"/>
    <property type="match status" value="1"/>
</dbReference>
<organism evidence="11 12">
    <name type="scientific">Metapseudomonas resinovorans</name>
    <name type="common">Pseudomonas resinovorans</name>
    <dbReference type="NCBI Taxonomy" id="53412"/>
    <lineage>
        <taxon>Bacteria</taxon>
        <taxon>Pseudomonadati</taxon>
        <taxon>Pseudomonadota</taxon>
        <taxon>Gammaproteobacteria</taxon>
        <taxon>Pseudomonadales</taxon>
        <taxon>Pseudomonadaceae</taxon>
        <taxon>Metapseudomonas</taxon>
    </lineage>
</organism>
<evidence type="ECO:0000256" key="8">
    <source>
        <dbReference type="ARBA" id="ARBA00022989"/>
    </source>
</evidence>
<dbReference type="Proteomes" id="UP001211689">
    <property type="component" value="Unassembled WGS sequence"/>
</dbReference>
<evidence type="ECO:0000256" key="10">
    <source>
        <dbReference type="HAMAP-Rule" id="MF_00462"/>
    </source>
</evidence>
<comment type="subunit">
    <text evidence="10">The complex is composed of six subunits: RnfA, RnfB, RnfC, RnfD, RnfE and RnfG.</text>
</comment>